<evidence type="ECO:0000313" key="3">
    <source>
        <dbReference type="EMBL" id="RVT54469.1"/>
    </source>
</evidence>
<comment type="caution">
    <text evidence="3">The sequence shown here is derived from an EMBL/GenBank/DDBJ whole genome shotgun (WGS) entry which is preliminary data.</text>
</comment>
<dbReference type="InterPro" id="IPR037053">
    <property type="entry name" value="Phage_tail_collar_dom_sf"/>
</dbReference>
<accession>A0A3S3SFQ1</accession>
<proteinExistence type="predicted"/>
<sequence>MAAPLPAAAQSEPFIGQIMCTGFNFTPRGWARLDGQLLPIAQYSALYSLLGTTYGGDGRTTFALPDMRGRALVHDGNGPGLTPRTLGERGGAETHTLTPSQMPAHTHTVAPRASTAAPTASSPAGGVPATRPRLPMYGAAPGDTDMATATTSVAGGNQPVPQMPPYVTVSCFMALQGIYPSRE</sequence>
<name>A0A3S3SFQ1_9BURK</name>
<evidence type="ECO:0000259" key="2">
    <source>
        <dbReference type="Pfam" id="PF07484"/>
    </source>
</evidence>
<reference evidence="3 4" key="1">
    <citation type="submission" date="2019-01" db="EMBL/GenBank/DDBJ databases">
        <authorList>
            <person name="Chen W.-M."/>
        </authorList>
    </citation>
    <scope>NUCLEOTIDE SEQUENCE [LARGE SCALE GENOMIC DNA]</scope>
    <source>
        <strain evidence="3 4">ICH-3</strain>
    </source>
</reference>
<protein>
    <submittedName>
        <fullName evidence="3">Phage tail protein</fullName>
    </submittedName>
</protein>
<feature type="region of interest" description="Disordered" evidence="1">
    <location>
        <begin position="74"/>
        <end position="133"/>
    </location>
</feature>
<keyword evidence="4" id="KW-1185">Reference proteome</keyword>
<dbReference type="AlphaFoldDB" id="A0A3S3SFQ1"/>
<dbReference type="InterPro" id="IPR011083">
    <property type="entry name" value="Phage_tail_collar_dom"/>
</dbReference>
<organism evidence="3 4">
    <name type="scientific">Rubrivivax albus</name>
    <dbReference type="NCBI Taxonomy" id="2499835"/>
    <lineage>
        <taxon>Bacteria</taxon>
        <taxon>Pseudomonadati</taxon>
        <taxon>Pseudomonadota</taxon>
        <taxon>Betaproteobacteria</taxon>
        <taxon>Burkholderiales</taxon>
        <taxon>Sphaerotilaceae</taxon>
        <taxon>Rubrivivax</taxon>
    </lineage>
</organism>
<evidence type="ECO:0000256" key="1">
    <source>
        <dbReference type="SAM" id="MobiDB-lite"/>
    </source>
</evidence>
<dbReference type="SUPFAM" id="SSF88874">
    <property type="entry name" value="Receptor-binding domain of short tail fibre protein gp12"/>
    <property type="match status" value="1"/>
</dbReference>
<dbReference type="Gene3D" id="3.90.1340.10">
    <property type="entry name" value="Phage tail collar domain"/>
    <property type="match status" value="1"/>
</dbReference>
<gene>
    <name evidence="3" type="ORF">ENE75_02415</name>
</gene>
<dbReference type="Proteomes" id="UP000288178">
    <property type="component" value="Unassembled WGS sequence"/>
</dbReference>
<dbReference type="Pfam" id="PF07484">
    <property type="entry name" value="Collar"/>
    <property type="match status" value="1"/>
</dbReference>
<feature type="compositionally biased region" description="Low complexity" evidence="1">
    <location>
        <begin position="108"/>
        <end position="129"/>
    </location>
</feature>
<dbReference type="OrthoDB" id="9810174at2"/>
<dbReference type="EMBL" id="SACT01000001">
    <property type="protein sequence ID" value="RVT54469.1"/>
    <property type="molecule type" value="Genomic_DNA"/>
</dbReference>
<feature type="domain" description="Phage tail collar" evidence="2">
    <location>
        <begin position="16"/>
        <end position="71"/>
    </location>
</feature>
<evidence type="ECO:0000313" key="4">
    <source>
        <dbReference type="Proteomes" id="UP000288178"/>
    </source>
</evidence>